<accession>A0A0E9XZS8</accession>
<evidence type="ECO:0000313" key="1">
    <source>
        <dbReference type="EMBL" id="JAI07209.1"/>
    </source>
</evidence>
<proteinExistence type="predicted"/>
<name>A0A0E9XZS8_ANGAN</name>
<sequence length="49" mass="5089">MSPGTNRFQAALLSMCCVSTTLTVLLMNMELGSPPAALPPQPGVTQIIS</sequence>
<protein>
    <submittedName>
        <fullName evidence="1">Uncharacterized protein</fullName>
    </submittedName>
</protein>
<reference evidence="1" key="2">
    <citation type="journal article" date="2015" name="Fish Shellfish Immunol.">
        <title>Early steps in the European eel (Anguilla anguilla)-Vibrio vulnificus interaction in the gills: Role of the RtxA13 toxin.</title>
        <authorList>
            <person name="Callol A."/>
            <person name="Pajuelo D."/>
            <person name="Ebbesson L."/>
            <person name="Teles M."/>
            <person name="MacKenzie S."/>
            <person name="Amaro C."/>
        </authorList>
    </citation>
    <scope>NUCLEOTIDE SEQUENCE</scope>
</reference>
<organism evidence="1">
    <name type="scientific">Anguilla anguilla</name>
    <name type="common">European freshwater eel</name>
    <name type="synonym">Muraena anguilla</name>
    <dbReference type="NCBI Taxonomy" id="7936"/>
    <lineage>
        <taxon>Eukaryota</taxon>
        <taxon>Metazoa</taxon>
        <taxon>Chordata</taxon>
        <taxon>Craniata</taxon>
        <taxon>Vertebrata</taxon>
        <taxon>Euteleostomi</taxon>
        <taxon>Actinopterygii</taxon>
        <taxon>Neopterygii</taxon>
        <taxon>Teleostei</taxon>
        <taxon>Anguilliformes</taxon>
        <taxon>Anguillidae</taxon>
        <taxon>Anguilla</taxon>
    </lineage>
</organism>
<reference evidence="1" key="1">
    <citation type="submission" date="2014-11" db="EMBL/GenBank/DDBJ databases">
        <authorList>
            <person name="Amaro Gonzalez C."/>
        </authorList>
    </citation>
    <scope>NUCLEOTIDE SEQUENCE</scope>
</reference>
<dbReference type="AlphaFoldDB" id="A0A0E9XZS8"/>
<dbReference type="EMBL" id="GBXM01001369">
    <property type="protein sequence ID" value="JAI07209.1"/>
    <property type="molecule type" value="Transcribed_RNA"/>
</dbReference>